<dbReference type="STRING" id="632773.BBEV_1498"/>
<organism evidence="1 2">
    <name type="scientific">Salisediminibacterium beveridgei</name>
    <dbReference type="NCBI Taxonomy" id="632773"/>
    <lineage>
        <taxon>Bacteria</taxon>
        <taxon>Bacillati</taxon>
        <taxon>Bacillota</taxon>
        <taxon>Bacilli</taxon>
        <taxon>Bacillales</taxon>
        <taxon>Bacillaceae</taxon>
        <taxon>Salisediminibacterium</taxon>
    </lineage>
</organism>
<dbReference type="AlphaFoldDB" id="A0A1D7QV36"/>
<dbReference type="KEGG" id="bbev:BBEV_1498"/>
<accession>A0A1D7QV36</accession>
<dbReference type="Proteomes" id="UP000094463">
    <property type="component" value="Chromosome"/>
</dbReference>
<evidence type="ECO:0000313" key="2">
    <source>
        <dbReference type="Proteomes" id="UP000094463"/>
    </source>
</evidence>
<evidence type="ECO:0000313" key="1">
    <source>
        <dbReference type="EMBL" id="AOM82861.1"/>
    </source>
</evidence>
<dbReference type="RefSeq" id="WP_069364900.1">
    <property type="nucleotide sequence ID" value="NZ_CP012502.1"/>
</dbReference>
<proteinExistence type="predicted"/>
<gene>
    <name evidence="1" type="ORF">BBEV_1498</name>
</gene>
<keyword evidence="2" id="KW-1185">Reference proteome</keyword>
<protein>
    <submittedName>
        <fullName evidence="1">Uncharacterized protein</fullName>
    </submittedName>
</protein>
<reference evidence="1 2" key="1">
    <citation type="submission" date="2015-08" db="EMBL/GenBank/DDBJ databases">
        <title>The complete genome sequence of Bacillus beveridgei MLTeJB.</title>
        <authorList>
            <person name="Hanson T.E."/>
            <person name="Mesa C."/>
            <person name="Basesman S.M."/>
            <person name="Oremland R.S."/>
        </authorList>
    </citation>
    <scope>NUCLEOTIDE SEQUENCE [LARGE SCALE GENOMIC DNA]</scope>
    <source>
        <strain evidence="1 2">MLTeJB</strain>
    </source>
</reference>
<dbReference type="OrthoDB" id="2355866at2"/>
<dbReference type="EMBL" id="CP012502">
    <property type="protein sequence ID" value="AOM82861.1"/>
    <property type="molecule type" value="Genomic_DNA"/>
</dbReference>
<name>A0A1D7QV36_9BACI</name>
<sequence length="171" mass="20297">MIPYGLILVMLALIISIVLSRVTQKIVLMKKCERLLKQISVQIESIHFSFEEMTYFISLPNRNPEIYDAEAIQYRTHVEYDGLIFPEIRGLMIELNIDGEDHQIAYMSLDLLRIPILERWQYEKRISSQEYHELRAAVLMHSNTSKLFVQEVIRQIQRDDRILFLDEDLVK</sequence>